<feature type="non-terminal residue" evidence="1">
    <location>
        <position position="1"/>
    </location>
</feature>
<dbReference type="InterPro" id="IPR006461">
    <property type="entry name" value="PLAC_motif_containing"/>
</dbReference>
<dbReference type="AlphaFoldDB" id="A0A4Y1RIN4"/>
<name>A0A4Y1RIN4_PRUDU</name>
<dbReference type="NCBIfam" id="TIGR01571">
    <property type="entry name" value="A_thal_Cys_rich"/>
    <property type="match status" value="1"/>
</dbReference>
<dbReference type="Pfam" id="PF04749">
    <property type="entry name" value="PLAC8"/>
    <property type="match status" value="1"/>
</dbReference>
<evidence type="ECO:0000313" key="1">
    <source>
        <dbReference type="EMBL" id="BBH04094.1"/>
    </source>
</evidence>
<organism evidence="1">
    <name type="scientific">Prunus dulcis</name>
    <name type="common">Almond</name>
    <name type="synonym">Amygdalus dulcis</name>
    <dbReference type="NCBI Taxonomy" id="3755"/>
    <lineage>
        <taxon>Eukaryota</taxon>
        <taxon>Viridiplantae</taxon>
        <taxon>Streptophyta</taxon>
        <taxon>Embryophyta</taxon>
        <taxon>Tracheophyta</taxon>
        <taxon>Spermatophyta</taxon>
        <taxon>Magnoliopsida</taxon>
        <taxon>eudicotyledons</taxon>
        <taxon>Gunneridae</taxon>
        <taxon>Pentapetalae</taxon>
        <taxon>rosids</taxon>
        <taxon>fabids</taxon>
        <taxon>Rosales</taxon>
        <taxon>Rosaceae</taxon>
        <taxon>Amygdaloideae</taxon>
        <taxon>Amygdaleae</taxon>
        <taxon>Prunus</taxon>
    </lineage>
</organism>
<proteinExistence type="predicted"/>
<protein>
    <submittedName>
        <fullName evidence="1">PLAC8 family protein</fullName>
    </submittedName>
</protein>
<dbReference type="PANTHER" id="PTHR15907">
    <property type="entry name" value="DUF614 FAMILY PROTEIN-RELATED"/>
    <property type="match status" value="1"/>
</dbReference>
<gene>
    <name evidence="1" type="ORF">Prudu_015143</name>
</gene>
<accession>A0A4Y1RIN4</accession>
<reference evidence="1" key="1">
    <citation type="journal article" date="2019" name="Science">
        <title>Mutation of a bHLH transcription factor allowed almond domestication.</title>
        <authorList>
            <person name="Sanchez-Perez R."/>
            <person name="Pavan S."/>
            <person name="Mazzeo R."/>
            <person name="Moldovan C."/>
            <person name="Aiese Cigliano R."/>
            <person name="Del Cueto J."/>
            <person name="Ricciardi F."/>
            <person name="Lotti C."/>
            <person name="Ricciardi L."/>
            <person name="Dicenta F."/>
            <person name="Lopez-Marques R.L."/>
            <person name="Lindberg Moller B."/>
        </authorList>
    </citation>
    <scope>NUCLEOTIDE SEQUENCE</scope>
</reference>
<dbReference type="EMBL" id="AP019301">
    <property type="protein sequence ID" value="BBH04094.1"/>
    <property type="molecule type" value="Genomic_DNA"/>
</dbReference>
<sequence length="229" mass="24502">SPRRKQNTYLCSALQTGDGKILIHASLSINKTKMHPNNNSDPKQAPQAAAYGGYQQQAAPAAAAYGGYQQQAAPPHAAAAYGYQQGPPQWTTGLCGCFEDPSNCLMTCCCPCVTFGQNAEIIDKGTTSCAFAGLIYHALSYVGCSCLFSFPYRSKLRGLYSLPEDPCVDCCVHCLLPTCAICQEYRELKNRGQDPSIGWIANAQKMNQGQAGNPAPPYITPGMSLDGIT</sequence>